<dbReference type="Gene3D" id="3.40.50.720">
    <property type="entry name" value="NAD(P)-binding Rossmann-like Domain"/>
    <property type="match status" value="1"/>
</dbReference>
<protein>
    <submittedName>
        <fullName evidence="2">SDR family NAD(P)-dependent oxidoreductase</fullName>
    </submittedName>
</protein>
<dbReference type="RefSeq" id="WP_311412546.1">
    <property type="nucleotide sequence ID" value="NZ_JAVRFL010000017.1"/>
</dbReference>
<dbReference type="PROSITE" id="PS00061">
    <property type="entry name" value="ADH_SHORT"/>
    <property type="match status" value="1"/>
</dbReference>
<evidence type="ECO:0000313" key="3">
    <source>
        <dbReference type="Proteomes" id="UP001180973"/>
    </source>
</evidence>
<organism evidence="2 3">
    <name type="scientific">Micromonospora reichwaldensis</name>
    <dbReference type="NCBI Taxonomy" id="3075516"/>
    <lineage>
        <taxon>Bacteria</taxon>
        <taxon>Bacillati</taxon>
        <taxon>Actinomycetota</taxon>
        <taxon>Actinomycetes</taxon>
        <taxon>Micromonosporales</taxon>
        <taxon>Micromonosporaceae</taxon>
        <taxon>Micromonospora</taxon>
    </lineage>
</organism>
<dbReference type="PANTHER" id="PTHR42760">
    <property type="entry name" value="SHORT-CHAIN DEHYDROGENASES/REDUCTASES FAMILY MEMBER"/>
    <property type="match status" value="1"/>
</dbReference>
<dbReference type="PANTHER" id="PTHR42760:SF129">
    <property type="entry name" value="OXIDOREDUCTASE"/>
    <property type="match status" value="1"/>
</dbReference>
<evidence type="ECO:0000256" key="1">
    <source>
        <dbReference type="ARBA" id="ARBA00006484"/>
    </source>
</evidence>
<accession>A0ABU2WXA1</accession>
<reference evidence="2" key="1">
    <citation type="submission" date="2023-09" db="EMBL/GenBank/DDBJ databases">
        <title>30 novel species of actinomycetes from the DSMZ collection.</title>
        <authorList>
            <person name="Nouioui I."/>
        </authorList>
    </citation>
    <scope>NUCLEOTIDE SEQUENCE</scope>
    <source>
        <strain evidence="2">DSM 115977</strain>
    </source>
</reference>
<dbReference type="PRINTS" id="PR00081">
    <property type="entry name" value="GDHRDH"/>
</dbReference>
<proteinExistence type="inferred from homology"/>
<comment type="caution">
    <text evidence="2">The sequence shown here is derived from an EMBL/GenBank/DDBJ whole genome shotgun (WGS) entry which is preliminary data.</text>
</comment>
<dbReference type="InterPro" id="IPR002347">
    <property type="entry name" value="SDR_fam"/>
</dbReference>
<keyword evidence="3" id="KW-1185">Reference proteome</keyword>
<dbReference type="CDD" id="cd05233">
    <property type="entry name" value="SDR_c"/>
    <property type="match status" value="1"/>
</dbReference>
<dbReference type="Proteomes" id="UP001180973">
    <property type="component" value="Unassembled WGS sequence"/>
</dbReference>
<name>A0ABU2WXA1_9ACTN</name>
<dbReference type="EMBL" id="JAVRFL010000017">
    <property type="protein sequence ID" value="MDT0530560.1"/>
    <property type="molecule type" value="Genomic_DNA"/>
</dbReference>
<dbReference type="InterPro" id="IPR036291">
    <property type="entry name" value="NAD(P)-bd_dom_sf"/>
</dbReference>
<dbReference type="SUPFAM" id="SSF51735">
    <property type="entry name" value="NAD(P)-binding Rossmann-fold domains"/>
    <property type="match status" value="1"/>
</dbReference>
<gene>
    <name evidence="2" type="ORF">RM555_16325</name>
</gene>
<dbReference type="InterPro" id="IPR020904">
    <property type="entry name" value="Sc_DH/Rdtase_CS"/>
</dbReference>
<evidence type="ECO:0000313" key="2">
    <source>
        <dbReference type="EMBL" id="MDT0530560.1"/>
    </source>
</evidence>
<sequence>MNGRYEGRVALVTGAASGLGRATARRLAAEGARVACLDLLADDAGLGPVGLAIAVDVRDEAGVAEAVDRAVDWGGGIDLVVTAAGVASFGHTTDVALAEWDRLLAVNLTGTFLTARAALPHLRARQGALVTVASLAGVRGYRYSAAYSAAKGGVVALTRALAVEYALTGVRVTCVCPGSIDTALTRNLTPVPGADPRLLAHGRALVDPPVSQPEEIAAAIAYLGSPEARFATGAVLRMDGGAGA</sequence>
<dbReference type="Pfam" id="PF13561">
    <property type="entry name" value="adh_short_C2"/>
    <property type="match status" value="1"/>
</dbReference>
<dbReference type="PRINTS" id="PR00080">
    <property type="entry name" value="SDRFAMILY"/>
</dbReference>
<comment type="similarity">
    <text evidence="1">Belongs to the short-chain dehydrogenases/reductases (SDR) family.</text>
</comment>